<dbReference type="AlphaFoldDB" id="T1EPW3"/>
<proteinExistence type="predicted"/>
<gene>
    <name evidence="3" type="primary">20198613</name>
    <name evidence="2" type="ORF">HELRODRAFT_160152</name>
</gene>
<dbReference type="RefSeq" id="XP_009015405.1">
    <property type="nucleotide sequence ID" value="XM_009017157.1"/>
</dbReference>
<evidence type="ECO:0000313" key="3">
    <source>
        <dbReference type="EnsemblMetazoa" id="HelroP160152"/>
    </source>
</evidence>
<dbReference type="CTD" id="20198613"/>
<dbReference type="KEGG" id="hro:HELRODRAFT_160152"/>
<keyword evidence="4" id="KW-1185">Reference proteome</keyword>
<reference evidence="4" key="1">
    <citation type="submission" date="2012-12" db="EMBL/GenBank/DDBJ databases">
        <authorList>
            <person name="Hellsten U."/>
            <person name="Grimwood J."/>
            <person name="Chapman J.A."/>
            <person name="Shapiro H."/>
            <person name="Aerts A."/>
            <person name="Otillar R.P."/>
            <person name="Terry A.Y."/>
            <person name="Boore J.L."/>
            <person name="Simakov O."/>
            <person name="Marletaz F."/>
            <person name="Cho S.-J."/>
            <person name="Edsinger-Gonzales E."/>
            <person name="Havlak P."/>
            <person name="Kuo D.-H."/>
            <person name="Larsson T."/>
            <person name="Lv J."/>
            <person name="Arendt D."/>
            <person name="Savage R."/>
            <person name="Osoegawa K."/>
            <person name="de Jong P."/>
            <person name="Lindberg D.R."/>
            <person name="Seaver E.C."/>
            <person name="Weisblat D.A."/>
            <person name="Putnam N.H."/>
            <person name="Grigoriev I.V."/>
            <person name="Rokhsar D.S."/>
        </authorList>
    </citation>
    <scope>NUCLEOTIDE SEQUENCE</scope>
</reference>
<dbReference type="eggNOG" id="ENOG502RYAU">
    <property type="taxonomic scope" value="Eukaryota"/>
</dbReference>
<name>T1EPW3_HELRO</name>
<dbReference type="EMBL" id="KB096324">
    <property type="protein sequence ID" value="ESO06037.1"/>
    <property type="molecule type" value="Genomic_DNA"/>
</dbReference>
<reference evidence="2 4" key="2">
    <citation type="journal article" date="2013" name="Nature">
        <title>Insights into bilaterian evolution from three spiralian genomes.</title>
        <authorList>
            <person name="Simakov O."/>
            <person name="Marletaz F."/>
            <person name="Cho S.J."/>
            <person name="Edsinger-Gonzales E."/>
            <person name="Havlak P."/>
            <person name="Hellsten U."/>
            <person name="Kuo D.H."/>
            <person name="Larsson T."/>
            <person name="Lv J."/>
            <person name="Arendt D."/>
            <person name="Savage R."/>
            <person name="Osoegawa K."/>
            <person name="de Jong P."/>
            <person name="Grimwood J."/>
            <person name="Chapman J.A."/>
            <person name="Shapiro H."/>
            <person name="Aerts A."/>
            <person name="Otillar R.P."/>
            <person name="Terry A.Y."/>
            <person name="Boore J.L."/>
            <person name="Grigoriev I.V."/>
            <person name="Lindberg D.R."/>
            <person name="Seaver E.C."/>
            <person name="Weisblat D.A."/>
            <person name="Putnam N.H."/>
            <person name="Rokhsar D.S."/>
        </authorList>
    </citation>
    <scope>NUCLEOTIDE SEQUENCE</scope>
</reference>
<evidence type="ECO:0000256" key="1">
    <source>
        <dbReference type="SAM" id="MobiDB-lite"/>
    </source>
</evidence>
<dbReference type="InParanoid" id="T1EPW3"/>
<accession>T1EPW3</accession>
<sequence length="470" mass="53543">MASFLSTSATRSSRQKDKIYLIGFVTHQITGGKLPSNRQVLRSLFYNIREVKLNIKGAARLTIKKVFIFWEKARIQTKHLKDSVAKLEKLHEEWRKLQKNSNRTGPAQTEKEKLFKAILDDLFDIAHQDALQTATEEDKLFLLKQREKGRPGVMGGVDLQCVKAEERCQKRNASEMARLTKFRTSSELEELKSLGSSTSDEDEIEDNDQRTEKVDMVTLNYGPEKKMKKYTRELEGAVVHWGGKLLPDMLNKENVERVAVLISCGEEEQLIGVPLLENGAGSTIAKSVYSELGKWGALDKIQAMSFDTTAVNTGRIKGACVLLEQLMEKKLLYLSCRHHILEVVLRSGFDAALGKTTGPQSDIFKKFKTEWNSIDKKKFKSGVKDKSEASKLINPDQLSSYLLKQLTVHHSRSDYKELISLCLIFLERFPSENIVFAAPGAFHHARWMAKAIYSLKIYLFREQFQLTNFE</sequence>
<evidence type="ECO:0000313" key="2">
    <source>
        <dbReference type="EMBL" id="ESO06037.1"/>
    </source>
</evidence>
<reference evidence="3" key="3">
    <citation type="submission" date="2015-06" db="UniProtKB">
        <authorList>
            <consortium name="EnsemblMetazoa"/>
        </authorList>
    </citation>
    <scope>IDENTIFICATION</scope>
</reference>
<evidence type="ECO:0000313" key="4">
    <source>
        <dbReference type="Proteomes" id="UP000015101"/>
    </source>
</evidence>
<dbReference type="GeneID" id="20198613"/>
<organism evidence="3 4">
    <name type="scientific">Helobdella robusta</name>
    <name type="common">Californian leech</name>
    <dbReference type="NCBI Taxonomy" id="6412"/>
    <lineage>
        <taxon>Eukaryota</taxon>
        <taxon>Metazoa</taxon>
        <taxon>Spiralia</taxon>
        <taxon>Lophotrochozoa</taxon>
        <taxon>Annelida</taxon>
        <taxon>Clitellata</taxon>
        <taxon>Hirudinea</taxon>
        <taxon>Rhynchobdellida</taxon>
        <taxon>Glossiphoniidae</taxon>
        <taxon>Helobdella</taxon>
    </lineage>
</organism>
<dbReference type="EnsemblMetazoa" id="HelroT160152">
    <property type="protein sequence ID" value="HelroP160152"/>
    <property type="gene ID" value="HelroG160152"/>
</dbReference>
<dbReference type="EMBL" id="AMQM01000518">
    <property type="status" value="NOT_ANNOTATED_CDS"/>
    <property type="molecule type" value="Genomic_DNA"/>
</dbReference>
<dbReference type="OrthoDB" id="8044640at2759"/>
<protein>
    <submittedName>
        <fullName evidence="2 3">Uncharacterized protein</fullName>
    </submittedName>
</protein>
<feature type="region of interest" description="Disordered" evidence="1">
    <location>
        <begin position="190"/>
        <end position="209"/>
    </location>
</feature>
<dbReference type="HOGENOM" id="CLU_014733_3_0_1"/>
<dbReference type="Proteomes" id="UP000015101">
    <property type="component" value="Unassembled WGS sequence"/>
</dbReference>